<dbReference type="EMBL" id="JAYRBN010000071">
    <property type="protein sequence ID" value="KAL2734472.1"/>
    <property type="molecule type" value="Genomic_DNA"/>
</dbReference>
<gene>
    <name evidence="1" type="ORF">V1477_013649</name>
</gene>
<dbReference type="AlphaFoldDB" id="A0ABD2BNX1"/>
<accession>A0ABD2BNX1</accession>
<comment type="caution">
    <text evidence="1">The sequence shown here is derived from an EMBL/GenBank/DDBJ whole genome shotgun (WGS) entry which is preliminary data.</text>
</comment>
<protein>
    <submittedName>
        <fullName evidence="1">Uncharacterized protein</fullName>
    </submittedName>
</protein>
<reference evidence="1 2" key="1">
    <citation type="journal article" date="2024" name="Ann. Entomol. Soc. Am.">
        <title>Genomic analyses of the southern and eastern yellowjacket wasps (Hymenoptera: Vespidae) reveal evolutionary signatures of social life.</title>
        <authorList>
            <person name="Catto M.A."/>
            <person name="Caine P.B."/>
            <person name="Orr S.E."/>
            <person name="Hunt B.G."/>
            <person name="Goodisman M.A.D."/>
        </authorList>
    </citation>
    <scope>NUCLEOTIDE SEQUENCE [LARGE SCALE GENOMIC DNA]</scope>
    <source>
        <strain evidence="1">232</strain>
        <tissue evidence="1">Head and thorax</tissue>
    </source>
</reference>
<keyword evidence="2" id="KW-1185">Reference proteome</keyword>
<evidence type="ECO:0000313" key="1">
    <source>
        <dbReference type="EMBL" id="KAL2734472.1"/>
    </source>
</evidence>
<dbReference type="Proteomes" id="UP001607303">
    <property type="component" value="Unassembled WGS sequence"/>
</dbReference>
<organism evidence="1 2">
    <name type="scientific">Vespula maculifrons</name>
    <name type="common">Eastern yellow jacket</name>
    <name type="synonym">Wasp</name>
    <dbReference type="NCBI Taxonomy" id="7453"/>
    <lineage>
        <taxon>Eukaryota</taxon>
        <taxon>Metazoa</taxon>
        <taxon>Ecdysozoa</taxon>
        <taxon>Arthropoda</taxon>
        <taxon>Hexapoda</taxon>
        <taxon>Insecta</taxon>
        <taxon>Pterygota</taxon>
        <taxon>Neoptera</taxon>
        <taxon>Endopterygota</taxon>
        <taxon>Hymenoptera</taxon>
        <taxon>Apocrita</taxon>
        <taxon>Aculeata</taxon>
        <taxon>Vespoidea</taxon>
        <taxon>Vespidae</taxon>
        <taxon>Vespinae</taxon>
        <taxon>Vespula</taxon>
    </lineage>
</organism>
<sequence>MTLCMQTKETIHNNKLWKRKYLSYVFYNIYLKFEKWKIKMLREMFTHISAIQSYKRDFTINHSLNFADIHLILSNIIWKN</sequence>
<proteinExistence type="predicted"/>
<name>A0ABD2BNX1_VESMC</name>
<evidence type="ECO:0000313" key="2">
    <source>
        <dbReference type="Proteomes" id="UP001607303"/>
    </source>
</evidence>